<proteinExistence type="predicted"/>
<dbReference type="Proteomes" id="UP000677228">
    <property type="component" value="Unassembled WGS sequence"/>
</dbReference>
<reference evidence="1" key="1">
    <citation type="submission" date="2021-02" db="EMBL/GenBank/DDBJ databases">
        <authorList>
            <person name="Nowell W R."/>
        </authorList>
    </citation>
    <scope>NUCLEOTIDE SEQUENCE</scope>
</reference>
<organism evidence="1 5">
    <name type="scientific">Didymodactylos carnosus</name>
    <dbReference type="NCBI Taxonomy" id="1234261"/>
    <lineage>
        <taxon>Eukaryota</taxon>
        <taxon>Metazoa</taxon>
        <taxon>Spiralia</taxon>
        <taxon>Gnathifera</taxon>
        <taxon>Rotifera</taxon>
        <taxon>Eurotatoria</taxon>
        <taxon>Bdelloidea</taxon>
        <taxon>Philodinida</taxon>
        <taxon>Philodinidae</taxon>
        <taxon>Didymodactylos</taxon>
    </lineage>
</organism>
<evidence type="ECO:0000313" key="2">
    <source>
        <dbReference type="EMBL" id="CAF1059643.1"/>
    </source>
</evidence>
<sequence>MIGTKLIFSAASHPQTNGQVESVIECKGCKQTFCDEHFTGHRQKLAIELDHIICDHDILLEQLFESSLSSSANQSSEQPVVEATDQWEHEMIVKVKQAADVARQKVFQFCNKINETVKEDFRLMANDIRAKKLTQNFAETDLQRWKQQLKQFHQLIVPYALASITVSTTKSNKIDWTSLIEIEEIADVQLTKLPLKDTFDFSQLTTAKPRLVLDIPIGEWSLSGASFSSFLHYRHEAATEKLWLMKTNNGQTVIKWNNNEITDMCWSIYLNRFVLLALTKIYTYDERTNQIQQTSLESNDVDF</sequence>
<evidence type="ECO:0000313" key="5">
    <source>
        <dbReference type="Proteomes" id="UP000663829"/>
    </source>
</evidence>
<protein>
    <submittedName>
        <fullName evidence="1">Uncharacterized protein</fullName>
    </submittedName>
</protein>
<keyword evidence="5" id="KW-1185">Reference proteome</keyword>
<dbReference type="AlphaFoldDB" id="A0A814AI14"/>
<evidence type="ECO:0000313" key="4">
    <source>
        <dbReference type="EMBL" id="CAF3825349.1"/>
    </source>
</evidence>
<accession>A0A814AI14</accession>
<comment type="caution">
    <text evidence="1">The sequence shown here is derived from an EMBL/GenBank/DDBJ whole genome shotgun (WGS) entry which is preliminary data.</text>
</comment>
<name>A0A814AI14_9BILA</name>
<dbReference type="EMBL" id="CAJOBC010001712">
    <property type="protein sequence ID" value="CAF3694444.1"/>
    <property type="molecule type" value="Genomic_DNA"/>
</dbReference>
<evidence type="ECO:0000313" key="3">
    <source>
        <dbReference type="EMBL" id="CAF3694444.1"/>
    </source>
</evidence>
<dbReference type="Proteomes" id="UP000682733">
    <property type="component" value="Unassembled WGS sequence"/>
</dbReference>
<dbReference type="OrthoDB" id="10024607at2759"/>
<dbReference type="Proteomes" id="UP000681722">
    <property type="component" value="Unassembled WGS sequence"/>
</dbReference>
<dbReference type="EMBL" id="CAJNOK010008295">
    <property type="protein sequence ID" value="CAF1059643.1"/>
    <property type="molecule type" value="Genomic_DNA"/>
</dbReference>
<dbReference type="EMBL" id="CAJOBA010008312">
    <property type="protein sequence ID" value="CAF3825349.1"/>
    <property type="molecule type" value="Genomic_DNA"/>
</dbReference>
<dbReference type="EMBL" id="CAJNOQ010001712">
    <property type="protein sequence ID" value="CAF0913898.1"/>
    <property type="molecule type" value="Genomic_DNA"/>
</dbReference>
<evidence type="ECO:0000313" key="1">
    <source>
        <dbReference type="EMBL" id="CAF0913898.1"/>
    </source>
</evidence>
<dbReference type="Proteomes" id="UP000663829">
    <property type="component" value="Unassembled WGS sequence"/>
</dbReference>
<gene>
    <name evidence="1" type="ORF">GPM918_LOCUS9291</name>
    <name evidence="2" type="ORF">OVA965_LOCUS17345</name>
    <name evidence="3" type="ORF">SRO942_LOCUS9292</name>
    <name evidence="4" type="ORF">TMI583_LOCUS17359</name>
</gene>